<feature type="chain" id="PRO_5011661319" evidence="1">
    <location>
        <begin position="22"/>
        <end position="283"/>
    </location>
</feature>
<name>A0A1G9MNH5_9BACT</name>
<keyword evidence="3" id="KW-1185">Reference proteome</keyword>
<dbReference type="AlphaFoldDB" id="A0A1G9MNH5"/>
<reference evidence="2 3" key="1">
    <citation type="submission" date="2016-10" db="EMBL/GenBank/DDBJ databases">
        <authorList>
            <person name="de Groot N.N."/>
        </authorList>
    </citation>
    <scope>NUCLEOTIDE SEQUENCE [LARGE SCALE GENOMIC DNA]</scope>
    <source>
        <strain evidence="2 3">DSM 25186</strain>
    </source>
</reference>
<evidence type="ECO:0000313" key="3">
    <source>
        <dbReference type="Proteomes" id="UP000198510"/>
    </source>
</evidence>
<evidence type="ECO:0000313" key="2">
    <source>
        <dbReference type="EMBL" id="SDL75836.1"/>
    </source>
</evidence>
<dbReference type="EMBL" id="FNFO01000008">
    <property type="protein sequence ID" value="SDL75836.1"/>
    <property type="molecule type" value="Genomic_DNA"/>
</dbReference>
<dbReference type="RefSeq" id="WP_089684836.1">
    <property type="nucleotide sequence ID" value="NZ_FNFO01000008.1"/>
</dbReference>
<dbReference type="Pfam" id="PF19841">
    <property type="entry name" value="GldN"/>
    <property type="match status" value="1"/>
</dbReference>
<dbReference type="STRING" id="1075417.SAMN05421823_10840"/>
<keyword evidence="1" id="KW-0732">Signal</keyword>
<feature type="signal peptide" evidence="1">
    <location>
        <begin position="1"/>
        <end position="21"/>
    </location>
</feature>
<gene>
    <name evidence="2" type="ORF">SAMN05421823_10840</name>
</gene>
<protein>
    <submittedName>
        <fullName evidence="2">Gliding motility associated protien GldN</fullName>
    </submittedName>
</protein>
<evidence type="ECO:0000256" key="1">
    <source>
        <dbReference type="SAM" id="SignalP"/>
    </source>
</evidence>
<accession>A0A1G9MNH5</accession>
<dbReference type="Proteomes" id="UP000198510">
    <property type="component" value="Unassembled WGS sequence"/>
</dbReference>
<organism evidence="2 3">
    <name type="scientific">Catalinimonas alkaloidigena</name>
    <dbReference type="NCBI Taxonomy" id="1075417"/>
    <lineage>
        <taxon>Bacteria</taxon>
        <taxon>Pseudomonadati</taxon>
        <taxon>Bacteroidota</taxon>
        <taxon>Cytophagia</taxon>
        <taxon>Cytophagales</taxon>
        <taxon>Catalimonadaceae</taxon>
        <taxon>Catalinimonas</taxon>
    </lineage>
</organism>
<dbReference type="NCBIfam" id="TIGR03523">
    <property type="entry name" value="GldN"/>
    <property type="match status" value="1"/>
</dbReference>
<dbReference type="OrthoDB" id="1141916at2"/>
<sequence>MKNWWKIALGAALTTSLSVTSYGQDASDYGEDGYNHNSVHPIHQSDQMYRMGIWRRINLKNKVNAPFFAQGNEITKIIIDAVKEGRLVPYQNDSLKSTMTREEFVQKITMEDEGLDADAGLSDDLGFGDGGFFEGDAAAPAVAASNEYFPQDLYLMELREDLIFDKTRSRMYYDILALSMILPAEKTAKGIDEPIATFRFKDLVEVFEQTPNAKWYNTYNRAEDKQLADAFELRLFHSYIIKMSNPRDQQLTDIYNSDALAGMIASQQMEHKIIEWENDLWDY</sequence>
<proteinExistence type="predicted"/>
<dbReference type="InterPro" id="IPR019847">
    <property type="entry name" value="Gliding_motility_assoc_GldN"/>
</dbReference>